<comment type="caution">
    <text evidence="2">The sequence shown here is derived from an EMBL/GenBank/DDBJ whole genome shotgun (WGS) entry which is preliminary data.</text>
</comment>
<feature type="non-terminal residue" evidence="2">
    <location>
        <position position="177"/>
    </location>
</feature>
<evidence type="ECO:0000313" key="2">
    <source>
        <dbReference type="EMBL" id="KAG0010985.1"/>
    </source>
</evidence>
<organism evidence="2 3">
    <name type="scientific">Entomortierella chlamydospora</name>
    <dbReference type="NCBI Taxonomy" id="101097"/>
    <lineage>
        <taxon>Eukaryota</taxon>
        <taxon>Fungi</taxon>
        <taxon>Fungi incertae sedis</taxon>
        <taxon>Mucoromycota</taxon>
        <taxon>Mortierellomycotina</taxon>
        <taxon>Mortierellomycetes</taxon>
        <taxon>Mortierellales</taxon>
        <taxon>Mortierellaceae</taxon>
        <taxon>Entomortierella</taxon>
    </lineage>
</organism>
<gene>
    <name evidence="2" type="ORF">BGZ80_001034</name>
</gene>
<feature type="region of interest" description="Disordered" evidence="1">
    <location>
        <begin position="1"/>
        <end position="23"/>
    </location>
</feature>
<protein>
    <submittedName>
        <fullName evidence="2">Uncharacterized protein</fullName>
    </submittedName>
</protein>
<proteinExistence type="predicted"/>
<keyword evidence="3" id="KW-1185">Reference proteome</keyword>
<dbReference type="Proteomes" id="UP000703661">
    <property type="component" value="Unassembled WGS sequence"/>
</dbReference>
<sequence length="177" mass="20445">SEDDNKRQRKKLRKEPTRRDGSSSFNLAVNDRWIHDGDDVSSALLDYTKLYLEVGTECPDRPAKITTLAVHLSTAGNFLFAPLPLPHLEAQDVLDIYSVSSAFREKSSETIQDYLFSEWTKNRPPSDLLWRLEINYAQVVALWTRSDNQNEDTCMHDYFMPIFNCLQRPGVTRHPQV</sequence>
<name>A0A9P6MRS9_9FUNG</name>
<dbReference type="EMBL" id="JAAAID010001229">
    <property type="protein sequence ID" value="KAG0010985.1"/>
    <property type="molecule type" value="Genomic_DNA"/>
</dbReference>
<dbReference type="AlphaFoldDB" id="A0A9P6MRS9"/>
<evidence type="ECO:0000256" key="1">
    <source>
        <dbReference type="SAM" id="MobiDB-lite"/>
    </source>
</evidence>
<accession>A0A9P6MRS9</accession>
<evidence type="ECO:0000313" key="3">
    <source>
        <dbReference type="Proteomes" id="UP000703661"/>
    </source>
</evidence>
<reference evidence="2" key="1">
    <citation type="journal article" date="2020" name="Fungal Divers.">
        <title>Resolving the Mortierellaceae phylogeny through synthesis of multi-gene phylogenetics and phylogenomics.</title>
        <authorList>
            <person name="Vandepol N."/>
            <person name="Liber J."/>
            <person name="Desiro A."/>
            <person name="Na H."/>
            <person name="Kennedy M."/>
            <person name="Barry K."/>
            <person name="Grigoriev I.V."/>
            <person name="Miller A.N."/>
            <person name="O'Donnell K."/>
            <person name="Stajich J.E."/>
            <person name="Bonito G."/>
        </authorList>
    </citation>
    <scope>NUCLEOTIDE SEQUENCE</scope>
    <source>
        <strain evidence="2">NRRL 2769</strain>
    </source>
</reference>